<name>A0A2V1DAT5_9PLEO</name>
<keyword evidence="1" id="KW-1133">Transmembrane helix</keyword>
<accession>A0A2V1DAT5</accession>
<dbReference type="Proteomes" id="UP000244855">
    <property type="component" value="Unassembled WGS sequence"/>
</dbReference>
<feature type="transmembrane region" description="Helical" evidence="1">
    <location>
        <begin position="81"/>
        <end position="103"/>
    </location>
</feature>
<proteinExistence type="predicted"/>
<keyword evidence="1" id="KW-0472">Membrane</keyword>
<dbReference type="AlphaFoldDB" id="A0A2V1DAT5"/>
<evidence type="ECO:0000313" key="2">
    <source>
        <dbReference type="EMBL" id="PVH95210.1"/>
    </source>
</evidence>
<dbReference type="EMBL" id="KZ805504">
    <property type="protein sequence ID" value="PVH95210.1"/>
    <property type="molecule type" value="Genomic_DNA"/>
</dbReference>
<reference evidence="2 3" key="1">
    <citation type="journal article" date="2018" name="Sci. Rep.">
        <title>Comparative genomics provides insights into the lifestyle and reveals functional heterogeneity of dark septate endophytic fungi.</title>
        <authorList>
            <person name="Knapp D.G."/>
            <person name="Nemeth J.B."/>
            <person name="Barry K."/>
            <person name="Hainaut M."/>
            <person name="Henrissat B."/>
            <person name="Johnson J."/>
            <person name="Kuo A."/>
            <person name="Lim J.H.P."/>
            <person name="Lipzen A."/>
            <person name="Nolan M."/>
            <person name="Ohm R.A."/>
            <person name="Tamas L."/>
            <person name="Grigoriev I.V."/>
            <person name="Spatafora J.W."/>
            <person name="Nagy L.G."/>
            <person name="Kovacs G.M."/>
        </authorList>
    </citation>
    <scope>NUCLEOTIDE SEQUENCE [LARGE SCALE GENOMIC DNA]</scope>
    <source>
        <strain evidence="2 3">DSE2036</strain>
    </source>
</reference>
<evidence type="ECO:0000256" key="1">
    <source>
        <dbReference type="SAM" id="Phobius"/>
    </source>
</evidence>
<gene>
    <name evidence="2" type="ORF">DM02DRAFT_660370</name>
</gene>
<keyword evidence="3" id="KW-1185">Reference proteome</keyword>
<evidence type="ECO:0000313" key="3">
    <source>
        <dbReference type="Proteomes" id="UP000244855"/>
    </source>
</evidence>
<dbReference type="OrthoDB" id="10600744at2759"/>
<keyword evidence="1" id="KW-0812">Transmembrane</keyword>
<feature type="transmembrane region" description="Helical" evidence="1">
    <location>
        <begin position="46"/>
        <end position="69"/>
    </location>
</feature>
<sequence>MFATTHTKNLFCPPSLSESSPHEHRRKAWTYRSQAELLHMGLFDTLVYVLTALVIATGQLVLHLLDIAFDHMKTLPKKAQAFIILCSLIVIVAAIQDPGFIFIPAPQLRVGIFAMTCGFLTSCSLLAAKNKLETSEEFQTWLNGPPKKHEPPVYEKEKKNGKLDWNSPLMFGFSRASTSEHSSGIIGPSPYIPRKRCINDGNSGEEMARFEIGSGSTQWESLQGERPRRWHWNKTTHQVELE</sequence>
<protein>
    <submittedName>
        <fullName evidence="2">Uncharacterized protein</fullName>
    </submittedName>
</protein>
<organism evidence="2 3">
    <name type="scientific">Periconia macrospinosa</name>
    <dbReference type="NCBI Taxonomy" id="97972"/>
    <lineage>
        <taxon>Eukaryota</taxon>
        <taxon>Fungi</taxon>
        <taxon>Dikarya</taxon>
        <taxon>Ascomycota</taxon>
        <taxon>Pezizomycotina</taxon>
        <taxon>Dothideomycetes</taxon>
        <taxon>Pleosporomycetidae</taxon>
        <taxon>Pleosporales</taxon>
        <taxon>Massarineae</taxon>
        <taxon>Periconiaceae</taxon>
        <taxon>Periconia</taxon>
    </lineage>
</organism>